<proteinExistence type="predicted"/>
<accession>A0A9D1JNA9</accession>
<evidence type="ECO:0000313" key="3">
    <source>
        <dbReference type="Proteomes" id="UP000823928"/>
    </source>
</evidence>
<dbReference type="Gene3D" id="1.10.132.110">
    <property type="entry name" value="Serum amyloid A protein"/>
    <property type="match status" value="1"/>
</dbReference>
<reference evidence="2" key="2">
    <citation type="journal article" date="2021" name="PeerJ">
        <title>Extensive microbial diversity within the chicken gut microbiome revealed by metagenomics and culture.</title>
        <authorList>
            <person name="Gilroy R."/>
            <person name="Ravi A."/>
            <person name="Getino M."/>
            <person name="Pursley I."/>
            <person name="Horton D.L."/>
            <person name="Alikhan N.F."/>
            <person name="Baker D."/>
            <person name="Gharbi K."/>
            <person name="Hall N."/>
            <person name="Watson M."/>
            <person name="Adriaenssens E.M."/>
            <person name="Foster-Nyarko E."/>
            <person name="Jarju S."/>
            <person name="Secka A."/>
            <person name="Antonio M."/>
            <person name="Oren A."/>
            <person name="Chaudhuri R.R."/>
            <person name="La Ragione R."/>
            <person name="Hildebrand F."/>
            <person name="Pallen M.J."/>
        </authorList>
    </citation>
    <scope>NUCLEOTIDE SEQUENCE</scope>
    <source>
        <strain evidence="2">6276</strain>
    </source>
</reference>
<dbReference type="InterPro" id="IPR000096">
    <property type="entry name" value="Serum_amyloid_A"/>
</dbReference>
<evidence type="ECO:0008006" key="4">
    <source>
        <dbReference type="Google" id="ProtNLM"/>
    </source>
</evidence>
<name>A0A9D1JNA9_9BACT</name>
<sequence length="305" mass="34997">MDLKEKIKKTVSENKSDKNLLNLISGLKSKTLENDGLYNNLSDIEHSLYRYNTLTDSRLFDAAKEEGSRLLSLTKNLDTETKVLKGSISNTKYIWKTEPDACEKCQSKDGKEFINKDDIPEKPHPNCKCKIEEVPEDYEECDCGEFFKELDNLSENIDSAKQDADVIEKFVKNAITVYSNSITANIAYSLMDELQTAMNAYHDFQKNKAEMIKFRENDKYHHAKANCEAVKRGLTGEIMAYILSYGKEVYDIFKKVIFDGMEFERAWNDSLEDLQADRYGIRKGHEPEACKESVKNAGDIIKVRN</sequence>
<dbReference type="Proteomes" id="UP000823928">
    <property type="component" value="Unassembled WGS sequence"/>
</dbReference>
<reference evidence="2" key="1">
    <citation type="submission" date="2020-10" db="EMBL/GenBank/DDBJ databases">
        <authorList>
            <person name="Gilroy R."/>
        </authorList>
    </citation>
    <scope>NUCLEOTIDE SEQUENCE</scope>
    <source>
        <strain evidence="2">6276</strain>
    </source>
</reference>
<dbReference type="EMBL" id="DVIU01000182">
    <property type="protein sequence ID" value="HIS36783.1"/>
    <property type="molecule type" value="Genomic_DNA"/>
</dbReference>
<dbReference type="Pfam" id="PF00277">
    <property type="entry name" value="SAA"/>
    <property type="match status" value="1"/>
</dbReference>
<dbReference type="SMR" id="A0A9D1JNA9"/>
<protein>
    <recommendedName>
        <fullName evidence="4">Phage head morphogenesis domain-containing protein</fullName>
    </recommendedName>
</protein>
<keyword evidence="1" id="KW-0175">Coiled coil</keyword>
<comment type="caution">
    <text evidence="2">The sequence shown here is derived from an EMBL/GenBank/DDBJ whole genome shotgun (WGS) entry which is preliminary data.</text>
</comment>
<evidence type="ECO:0000313" key="2">
    <source>
        <dbReference type="EMBL" id="HIS36783.1"/>
    </source>
</evidence>
<feature type="coiled-coil region" evidence="1">
    <location>
        <begin position="143"/>
        <end position="170"/>
    </location>
</feature>
<dbReference type="GO" id="GO:0005576">
    <property type="term" value="C:extracellular region"/>
    <property type="evidence" value="ECO:0007669"/>
    <property type="project" value="InterPro"/>
</dbReference>
<organism evidence="2 3">
    <name type="scientific">Candidatus Scatousia excrementigallinarum</name>
    <dbReference type="NCBI Taxonomy" id="2840935"/>
    <lineage>
        <taxon>Bacteria</taxon>
        <taxon>Candidatus Scatousia</taxon>
    </lineage>
</organism>
<gene>
    <name evidence="2" type="ORF">IAC10_09180</name>
</gene>
<evidence type="ECO:0000256" key="1">
    <source>
        <dbReference type="SAM" id="Coils"/>
    </source>
</evidence>
<dbReference type="AlphaFoldDB" id="A0A9D1JNA9"/>